<dbReference type="STRING" id="568860.SAMN05421811_12875"/>
<sequence>MIRHLAEATGRDLCFEELTPGQTRQEWGTPGSRPNLSLFQAFKQIPGAGDADVVDMYLKTTLTPNEYGTTVTDTVEQGTGRPPRTFARWAVEHARHFRP</sequence>
<name>A0A1I0LV02_9ACTN</name>
<dbReference type="OrthoDB" id="4457504at2"/>
<dbReference type="RefSeq" id="WP_091094205.1">
    <property type="nucleotide sequence ID" value="NZ_FOHX01000028.1"/>
</dbReference>
<organism evidence="1 2">
    <name type="scientific">Nonomuraea wenchangensis</name>
    <dbReference type="NCBI Taxonomy" id="568860"/>
    <lineage>
        <taxon>Bacteria</taxon>
        <taxon>Bacillati</taxon>
        <taxon>Actinomycetota</taxon>
        <taxon>Actinomycetes</taxon>
        <taxon>Streptosporangiales</taxon>
        <taxon>Streptosporangiaceae</taxon>
        <taxon>Nonomuraea</taxon>
    </lineage>
</organism>
<evidence type="ECO:0000313" key="2">
    <source>
        <dbReference type="Proteomes" id="UP000199361"/>
    </source>
</evidence>
<keyword evidence="2" id="KW-1185">Reference proteome</keyword>
<dbReference type="EMBL" id="FOHX01000028">
    <property type="protein sequence ID" value="SEU47277.1"/>
    <property type="molecule type" value="Genomic_DNA"/>
</dbReference>
<gene>
    <name evidence="1" type="ORF">SAMN05421811_12875</name>
</gene>
<evidence type="ECO:0000313" key="1">
    <source>
        <dbReference type="EMBL" id="SEU47277.1"/>
    </source>
</evidence>
<evidence type="ECO:0008006" key="3">
    <source>
        <dbReference type="Google" id="ProtNLM"/>
    </source>
</evidence>
<dbReference type="Proteomes" id="UP000199361">
    <property type="component" value="Unassembled WGS sequence"/>
</dbReference>
<reference evidence="1 2" key="1">
    <citation type="submission" date="2016-10" db="EMBL/GenBank/DDBJ databases">
        <authorList>
            <person name="de Groot N.N."/>
        </authorList>
    </citation>
    <scope>NUCLEOTIDE SEQUENCE [LARGE SCALE GENOMIC DNA]</scope>
    <source>
        <strain evidence="1 2">CGMCC 4.5598</strain>
    </source>
</reference>
<accession>A0A1I0LV02</accession>
<dbReference type="AlphaFoldDB" id="A0A1I0LV02"/>
<dbReference type="Gene3D" id="3.40.50.720">
    <property type="entry name" value="NAD(P)-binding Rossmann-like Domain"/>
    <property type="match status" value="1"/>
</dbReference>
<proteinExistence type="predicted"/>
<protein>
    <recommendedName>
        <fullName evidence="3">NmrA-like family protein</fullName>
    </recommendedName>
</protein>